<evidence type="ECO:0000256" key="5">
    <source>
        <dbReference type="ARBA" id="ARBA00022989"/>
    </source>
</evidence>
<keyword evidence="4 7" id="KW-0812">Transmembrane</keyword>
<evidence type="ECO:0000256" key="7">
    <source>
        <dbReference type="RuleBase" id="RU363032"/>
    </source>
</evidence>
<evidence type="ECO:0000313" key="10">
    <source>
        <dbReference type="Proteomes" id="UP000723714"/>
    </source>
</evidence>
<dbReference type="RefSeq" id="WP_216238748.1">
    <property type="nucleotide sequence ID" value="NZ_JABACJ020000001.1"/>
</dbReference>
<feature type="transmembrane region" description="Helical" evidence="7">
    <location>
        <begin position="198"/>
        <end position="220"/>
    </location>
</feature>
<keyword evidence="5 7" id="KW-1133">Transmembrane helix</keyword>
<dbReference type="Pfam" id="PF00528">
    <property type="entry name" value="BPD_transp_1"/>
    <property type="match status" value="1"/>
</dbReference>
<evidence type="ECO:0000256" key="3">
    <source>
        <dbReference type="ARBA" id="ARBA00022475"/>
    </source>
</evidence>
<feature type="transmembrane region" description="Helical" evidence="7">
    <location>
        <begin position="67"/>
        <end position="92"/>
    </location>
</feature>
<dbReference type="EMBL" id="JABACJ020000001">
    <property type="protein sequence ID" value="MBU3874504.1"/>
    <property type="molecule type" value="Genomic_DNA"/>
</dbReference>
<dbReference type="PANTHER" id="PTHR30193:SF37">
    <property type="entry name" value="INNER MEMBRANE ABC TRANSPORTER PERMEASE PROTEIN YCJO"/>
    <property type="match status" value="1"/>
</dbReference>
<keyword evidence="2 7" id="KW-0813">Transport</keyword>
<dbReference type="PROSITE" id="PS50928">
    <property type="entry name" value="ABC_TM1"/>
    <property type="match status" value="1"/>
</dbReference>
<dbReference type="InterPro" id="IPR051393">
    <property type="entry name" value="ABC_transporter_permease"/>
</dbReference>
<protein>
    <submittedName>
        <fullName evidence="9">Sugar ABC transporter permease</fullName>
    </submittedName>
</protein>
<evidence type="ECO:0000313" key="9">
    <source>
        <dbReference type="EMBL" id="MBU3874504.1"/>
    </source>
</evidence>
<keyword evidence="3" id="KW-1003">Cell membrane</keyword>
<reference evidence="9 10" key="1">
    <citation type="submission" date="2021-06" db="EMBL/GenBank/DDBJ databases">
        <title>Faecalicatena sp. nov. isolated from porcine feces.</title>
        <authorList>
            <person name="Oh B.S."/>
            <person name="Lee J.H."/>
        </authorList>
    </citation>
    <scope>NUCLEOTIDE SEQUENCE [LARGE SCALE GENOMIC DNA]</scope>
    <source>
        <strain evidence="9 10">AGMB00832</strain>
    </source>
</reference>
<evidence type="ECO:0000256" key="6">
    <source>
        <dbReference type="ARBA" id="ARBA00023136"/>
    </source>
</evidence>
<organism evidence="9 10">
    <name type="scientific">Faecalicatena faecalis</name>
    <dbReference type="NCBI Taxonomy" id="2726362"/>
    <lineage>
        <taxon>Bacteria</taxon>
        <taxon>Bacillati</taxon>
        <taxon>Bacillota</taxon>
        <taxon>Clostridia</taxon>
        <taxon>Lachnospirales</taxon>
        <taxon>Lachnospiraceae</taxon>
        <taxon>Faecalicatena</taxon>
    </lineage>
</organism>
<evidence type="ECO:0000259" key="8">
    <source>
        <dbReference type="PROSITE" id="PS50928"/>
    </source>
</evidence>
<gene>
    <name evidence="9" type="ORF">HGO97_001590</name>
</gene>
<evidence type="ECO:0000256" key="4">
    <source>
        <dbReference type="ARBA" id="ARBA00022692"/>
    </source>
</evidence>
<dbReference type="PANTHER" id="PTHR30193">
    <property type="entry name" value="ABC TRANSPORTER PERMEASE PROTEIN"/>
    <property type="match status" value="1"/>
</dbReference>
<keyword evidence="6 7" id="KW-0472">Membrane</keyword>
<sequence length="289" mass="32671">MNRNKKNVLKGLLFIAPNYIGFFIFTLVPMVTAIVISFTKWKMGDMEFIGLKNYLELLSSRSFYKSFLNTVLFVLGTVPVTIVLGLGIAYFVDRYAYGKSLIRTIMFLPYTANIVAICYVWMMLFQPTYGPVNQLILKFVKTAPGWLTSSEWALICIMALQVWMYAGYCMVIYLAALKQVPSDLMEAAAIDGASRYKQFVHIILPSLSPTTFFILITMLINSLKIFAPMNIMTDGGPGDSTSVLVFQSYITAFRYNDMGTASAISTILFLIILGITLYQWKGQNKWVNY</sequence>
<name>A0ABS6CYV5_9FIRM</name>
<feature type="transmembrane region" description="Helical" evidence="7">
    <location>
        <begin position="12"/>
        <end position="38"/>
    </location>
</feature>
<dbReference type="CDD" id="cd06261">
    <property type="entry name" value="TM_PBP2"/>
    <property type="match status" value="1"/>
</dbReference>
<feature type="transmembrane region" description="Helical" evidence="7">
    <location>
        <begin position="261"/>
        <end position="280"/>
    </location>
</feature>
<comment type="subcellular location">
    <subcellularLocation>
        <location evidence="1 7">Cell membrane</location>
        <topology evidence="1 7">Multi-pass membrane protein</topology>
    </subcellularLocation>
</comment>
<keyword evidence="10" id="KW-1185">Reference proteome</keyword>
<feature type="domain" description="ABC transmembrane type-1" evidence="8">
    <location>
        <begin position="67"/>
        <end position="279"/>
    </location>
</feature>
<dbReference type="Proteomes" id="UP000723714">
    <property type="component" value="Unassembled WGS sequence"/>
</dbReference>
<accession>A0ABS6CYV5</accession>
<dbReference type="InterPro" id="IPR000515">
    <property type="entry name" value="MetI-like"/>
</dbReference>
<evidence type="ECO:0000256" key="1">
    <source>
        <dbReference type="ARBA" id="ARBA00004651"/>
    </source>
</evidence>
<feature type="transmembrane region" description="Helical" evidence="7">
    <location>
        <begin position="104"/>
        <end position="124"/>
    </location>
</feature>
<comment type="similarity">
    <text evidence="7">Belongs to the binding-protein-dependent transport system permease family.</text>
</comment>
<feature type="transmembrane region" description="Helical" evidence="7">
    <location>
        <begin position="152"/>
        <end position="177"/>
    </location>
</feature>
<proteinExistence type="inferred from homology"/>
<evidence type="ECO:0000256" key="2">
    <source>
        <dbReference type="ARBA" id="ARBA00022448"/>
    </source>
</evidence>
<comment type="caution">
    <text evidence="9">The sequence shown here is derived from an EMBL/GenBank/DDBJ whole genome shotgun (WGS) entry which is preliminary data.</text>
</comment>